<evidence type="ECO:0000256" key="3">
    <source>
        <dbReference type="ARBA" id="ARBA00007351"/>
    </source>
</evidence>
<dbReference type="InterPro" id="IPR008433">
    <property type="entry name" value="Cyt_c_oxidase_suVIIB"/>
</dbReference>
<comment type="similarity">
    <text evidence="3">Belongs to the cytochrome c oxidase VIIb family.</text>
</comment>
<keyword evidence="14" id="KW-1185">Reference proteome</keyword>
<comment type="pathway">
    <text evidence="2">Energy metabolism; oxidative phosphorylation.</text>
</comment>
<dbReference type="UniPathway" id="UPA00705"/>
<feature type="transmembrane region" description="Helical" evidence="12">
    <location>
        <begin position="33"/>
        <end position="53"/>
    </location>
</feature>
<evidence type="ECO:0000256" key="9">
    <source>
        <dbReference type="ARBA" id="ARBA00023136"/>
    </source>
</evidence>
<reference evidence="13" key="3">
    <citation type="submission" date="2025-09" db="UniProtKB">
        <authorList>
            <consortium name="Ensembl"/>
        </authorList>
    </citation>
    <scope>IDENTIFICATION</scope>
    <source>
        <strain evidence="13">Guanapo</strain>
    </source>
</reference>
<reference evidence="14" key="1">
    <citation type="submission" date="2013-11" db="EMBL/GenBank/DDBJ databases">
        <title>The genomic landscape of the Guanapo guppy.</title>
        <authorList>
            <person name="Kuenstner A."/>
            <person name="Dreyer C."/>
        </authorList>
    </citation>
    <scope>NUCLEOTIDE SEQUENCE</scope>
    <source>
        <strain evidence="14">Guanapo</strain>
    </source>
</reference>
<organism evidence="13 14">
    <name type="scientific">Poecilia reticulata</name>
    <name type="common">Guppy</name>
    <name type="synonym">Acanthophacelus reticulatus</name>
    <dbReference type="NCBI Taxonomy" id="8081"/>
    <lineage>
        <taxon>Eukaryota</taxon>
        <taxon>Metazoa</taxon>
        <taxon>Chordata</taxon>
        <taxon>Craniata</taxon>
        <taxon>Vertebrata</taxon>
        <taxon>Euteleostomi</taxon>
        <taxon>Actinopterygii</taxon>
        <taxon>Neopterygii</taxon>
        <taxon>Teleostei</taxon>
        <taxon>Neoteleostei</taxon>
        <taxon>Acanthomorphata</taxon>
        <taxon>Ovalentaria</taxon>
        <taxon>Atherinomorphae</taxon>
        <taxon>Cyprinodontiformes</taxon>
        <taxon>Poeciliidae</taxon>
        <taxon>Poeciliinae</taxon>
        <taxon>Poecilia</taxon>
    </lineage>
</organism>
<keyword evidence="7 12" id="KW-1133">Transmembrane helix</keyword>
<keyword evidence="5" id="KW-0999">Mitochondrion inner membrane</keyword>
<dbReference type="PANTHER" id="PTHR16716">
    <property type="entry name" value="CYTOCHROME C OXIDASE SUBUNIT 7B, MITOCHONDRIAL"/>
    <property type="match status" value="1"/>
</dbReference>
<evidence type="ECO:0000256" key="12">
    <source>
        <dbReference type="SAM" id="Phobius"/>
    </source>
</evidence>
<evidence type="ECO:0000256" key="7">
    <source>
        <dbReference type="ARBA" id="ARBA00022989"/>
    </source>
</evidence>
<evidence type="ECO:0000256" key="2">
    <source>
        <dbReference type="ARBA" id="ARBA00004673"/>
    </source>
</evidence>
<evidence type="ECO:0000313" key="14">
    <source>
        <dbReference type="Proteomes" id="UP000242638"/>
    </source>
</evidence>
<protein>
    <recommendedName>
        <fullName evidence="10">Cytochrome c oxidase subunit 7B, mitochondrial</fullName>
    </recommendedName>
    <alternativeName>
        <fullName evidence="11">Cytochrome c oxidase polypeptide VIIb</fullName>
    </alternativeName>
</protein>
<dbReference type="GeneTree" id="ENSGT00940000169781"/>
<keyword evidence="4 12" id="KW-0812">Transmembrane</keyword>
<dbReference type="Gene3D" id="4.10.51.10">
    <property type="entry name" value="Cytochrome C Oxidase, chain K"/>
    <property type="match status" value="1"/>
</dbReference>
<dbReference type="GO" id="GO:0005743">
    <property type="term" value="C:mitochondrial inner membrane"/>
    <property type="evidence" value="ECO:0007669"/>
    <property type="project" value="UniProtKB-SubCell"/>
</dbReference>
<evidence type="ECO:0000256" key="11">
    <source>
        <dbReference type="ARBA" id="ARBA00041642"/>
    </source>
</evidence>
<dbReference type="GO" id="GO:0006123">
    <property type="term" value="P:mitochondrial electron transport, cytochrome c to oxygen"/>
    <property type="evidence" value="ECO:0007669"/>
    <property type="project" value="InterPro"/>
</dbReference>
<evidence type="ECO:0000256" key="8">
    <source>
        <dbReference type="ARBA" id="ARBA00023128"/>
    </source>
</evidence>
<comment type="subcellular location">
    <subcellularLocation>
        <location evidence="1">Mitochondrion inner membrane</location>
        <topology evidence="1">Single-pass membrane protein</topology>
    </subcellularLocation>
</comment>
<evidence type="ECO:0000256" key="10">
    <source>
        <dbReference type="ARBA" id="ARBA00040623"/>
    </source>
</evidence>
<keyword evidence="8" id="KW-0496">Mitochondrion</keyword>
<dbReference type="PANTHER" id="PTHR16716:SF0">
    <property type="entry name" value="CYTOCHROME C OXIDASE SUBUNIT 7B, MITOCHONDRIAL"/>
    <property type="match status" value="1"/>
</dbReference>
<reference evidence="13" key="2">
    <citation type="submission" date="2025-08" db="UniProtKB">
        <authorList>
            <consortium name="Ensembl"/>
        </authorList>
    </citation>
    <scope>IDENTIFICATION</scope>
    <source>
        <strain evidence="13">Guanapo</strain>
    </source>
</reference>
<keyword evidence="9 12" id="KW-0472">Membrane</keyword>
<sequence length="101" mass="11359">MYRFAKTVAILGGRTGRQLRHGSTAPQDFHSKYGMGVLVSGSVFCTAVWAYVLTQTGIVWNLSPVKRMTPKPWRDAELFPGQNRNLPAYISDLQNIFNVQE</sequence>
<dbReference type="Bgee" id="ENSPREG00000005977">
    <property type="expression patterns" value="Expressed in head and 1 other cell type or tissue"/>
</dbReference>
<accession>A0A3P9NGQ7</accession>
<dbReference type="Pfam" id="PF05392">
    <property type="entry name" value="COX7B"/>
    <property type="match status" value="1"/>
</dbReference>
<evidence type="ECO:0000256" key="4">
    <source>
        <dbReference type="ARBA" id="ARBA00022692"/>
    </source>
</evidence>
<dbReference type="OMA" id="CTAIWSY"/>
<proteinExistence type="inferred from homology"/>
<dbReference type="InterPro" id="IPR023272">
    <property type="entry name" value="Cyt_c_oxidase_suVIIB_dom_sf"/>
</dbReference>
<dbReference type="Ensembl" id="ENSPRET00000008836.1">
    <property type="protein sequence ID" value="ENSPREP00000008729.1"/>
    <property type="gene ID" value="ENSPREG00000005977.1"/>
</dbReference>
<dbReference type="Proteomes" id="UP000242638">
    <property type="component" value="Unassembled WGS sequence"/>
</dbReference>
<evidence type="ECO:0000256" key="6">
    <source>
        <dbReference type="ARBA" id="ARBA00022946"/>
    </source>
</evidence>
<evidence type="ECO:0000256" key="5">
    <source>
        <dbReference type="ARBA" id="ARBA00022792"/>
    </source>
</evidence>
<evidence type="ECO:0000313" key="13">
    <source>
        <dbReference type="Ensembl" id="ENSPREP00000008729.1"/>
    </source>
</evidence>
<keyword evidence="6" id="KW-0809">Transit peptide</keyword>
<name>A0A3P9NGQ7_POERE</name>
<evidence type="ECO:0000256" key="1">
    <source>
        <dbReference type="ARBA" id="ARBA00004434"/>
    </source>
</evidence>
<dbReference type="STRING" id="8081.ENSPREP00000008729"/>
<dbReference type="AlphaFoldDB" id="A0A3P9NGQ7"/>
<dbReference type="SUPFAM" id="SSF81423">
    <property type="entry name" value="Mitochondrial cytochrome c oxidase subunit VIIb"/>
    <property type="match status" value="1"/>
</dbReference>